<dbReference type="GeneID" id="9051334"/>
<protein>
    <recommendedName>
        <fullName evidence="1">MCM OB domain-containing protein</fullName>
    </recommendedName>
</protein>
<dbReference type="InterPro" id="IPR012340">
    <property type="entry name" value="NA-bd_OB-fold"/>
</dbReference>
<accession>C5LUM1</accession>
<dbReference type="Gene3D" id="2.20.28.10">
    <property type="match status" value="1"/>
</dbReference>
<reference evidence="2 3" key="1">
    <citation type="submission" date="2008-07" db="EMBL/GenBank/DDBJ databases">
        <authorList>
            <person name="El-Sayed N."/>
            <person name="Caler E."/>
            <person name="Inman J."/>
            <person name="Amedeo P."/>
            <person name="Hass B."/>
            <person name="Wortman J."/>
        </authorList>
    </citation>
    <scope>NUCLEOTIDE SEQUENCE [LARGE SCALE GENOMIC DNA]</scope>
    <source>
        <strain evidence="3">ATCC 50983 / TXsc</strain>
    </source>
</reference>
<evidence type="ECO:0000259" key="1">
    <source>
        <dbReference type="Pfam" id="PF17207"/>
    </source>
</evidence>
<dbReference type="EMBL" id="GG685540">
    <property type="protein sequence ID" value="EEQ99572.1"/>
    <property type="molecule type" value="Genomic_DNA"/>
</dbReference>
<dbReference type="OrthoDB" id="10036721at2759"/>
<dbReference type="Proteomes" id="UP000007800">
    <property type="component" value="Unassembled WGS sequence"/>
</dbReference>
<proteinExistence type="predicted"/>
<name>C5LUM1_PERM5</name>
<dbReference type="Gene3D" id="2.40.50.140">
    <property type="entry name" value="Nucleic acid-binding proteins"/>
    <property type="match status" value="1"/>
</dbReference>
<organism evidence="3">
    <name type="scientific">Perkinsus marinus (strain ATCC 50983 / TXsc)</name>
    <dbReference type="NCBI Taxonomy" id="423536"/>
    <lineage>
        <taxon>Eukaryota</taxon>
        <taxon>Sar</taxon>
        <taxon>Alveolata</taxon>
        <taxon>Perkinsozoa</taxon>
        <taxon>Perkinsea</taxon>
        <taxon>Perkinsida</taxon>
        <taxon>Perkinsidae</taxon>
        <taxon>Perkinsus</taxon>
    </lineage>
</organism>
<evidence type="ECO:0000313" key="2">
    <source>
        <dbReference type="EMBL" id="EEQ99572.1"/>
    </source>
</evidence>
<gene>
    <name evidence="2" type="ORF">Pmar_PMAR027553</name>
</gene>
<sequence>YVIIPEECKTLNTQSLKLRELPEDVLPGESPRSICVCCTGYLTDKVCLNNDKWNWSLYE</sequence>
<dbReference type="Pfam" id="PF17207">
    <property type="entry name" value="MCM_OB"/>
    <property type="match status" value="1"/>
</dbReference>
<dbReference type="InterPro" id="IPR033762">
    <property type="entry name" value="MCM_OB"/>
</dbReference>
<dbReference type="RefSeq" id="XP_002766855.1">
    <property type="nucleotide sequence ID" value="XM_002766809.1"/>
</dbReference>
<dbReference type="InParanoid" id="C5LUM1"/>
<dbReference type="SUPFAM" id="SSF50249">
    <property type="entry name" value="Nucleic acid-binding proteins"/>
    <property type="match status" value="1"/>
</dbReference>
<feature type="non-terminal residue" evidence="2">
    <location>
        <position position="59"/>
    </location>
</feature>
<feature type="non-terminal residue" evidence="2">
    <location>
        <position position="1"/>
    </location>
</feature>
<dbReference type="AlphaFoldDB" id="C5LUM1"/>
<feature type="domain" description="MCM OB" evidence="1">
    <location>
        <begin position="2"/>
        <end position="46"/>
    </location>
</feature>
<evidence type="ECO:0000313" key="3">
    <source>
        <dbReference type="Proteomes" id="UP000007800"/>
    </source>
</evidence>
<keyword evidence="3" id="KW-1185">Reference proteome</keyword>